<dbReference type="SUPFAM" id="SSF82199">
    <property type="entry name" value="SET domain"/>
    <property type="match status" value="1"/>
</dbReference>
<dbReference type="EMBL" id="ATMH01003245">
    <property type="protein sequence ID" value="EPY31780.1"/>
    <property type="molecule type" value="Genomic_DNA"/>
</dbReference>
<reference evidence="1 2" key="1">
    <citation type="journal article" date="2013" name="PLoS ONE">
        <title>Predicting the Proteins of Angomonas deanei, Strigomonas culicis and Their Respective Endosymbionts Reveals New Aspects of the Trypanosomatidae Family.</title>
        <authorList>
            <person name="Motta M.C."/>
            <person name="Martins A.C."/>
            <person name="de Souza S.S."/>
            <person name="Catta-Preta C.M."/>
            <person name="Silva R."/>
            <person name="Klein C.C."/>
            <person name="de Almeida L.G."/>
            <person name="de Lima Cunha O."/>
            <person name="Ciapina L.P."/>
            <person name="Brocchi M."/>
            <person name="Colabardini A.C."/>
            <person name="de Araujo Lima B."/>
            <person name="Machado C.R."/>
            <person name="de Almeida Soares C.M."/>
            <person name="Probst C.M."/>
            <person name="de Menezes C.B."/>
            <person name="Thompson C.E."/>
            <person name="Bartholomeu D.C."/>
            <person name="Gradia D.F."/>
            <person name="Pavoni D.P."/>
            <person name="Grisard E.C."/>
            <person name="Fantinatti-Garboggini F."/>
            <person name="Marchini F.K."/>
            <person name="Rodrigues-Luiz G.F."/>
            <person name="Wagner G."/>
            <person name="Goldman G.H."/>
            <person name="Fietto J.L."/>
            <person name="Elias M.C."/>
            <person name="Goldman M.H."/>
            <person name="Sagot M.F."/>
            <person name="Pereira M."/>
            <person name="Stoco P.H."/>
            <person name="de Mendonca-Neto R.P."/>
            <person name="Teixeira S.M."/>
            <person name="Maciel T.E."/>
            <person name="de Oliveira Mendes T.A."/>
            <person name="Urmenyi T.P."/>
            <person name="de Souza W."/>
            <person name="Schenkman S."/>
            <person name="de Vasconcelos A.T."/>
        </authorList>
    </citation>
    <scope>NUCLEOTIDE SEQUENCE [LARGE SCALE GENOMIC DNA]</scope>
</reference>
<name>S9W746_9TRYP</name>
<dbReference type="Gene3D" id="3.90.1410.10">
    <property type="entry name" value="set domain protein methyltransferase, domain 1"/>
    <property type="match status" value="1"/>
</dbReference>
<proteinExistence type="predicted"/>
<dbReference type="InterPro" id="IPR046341">
    <property type="entry name" value="SET_dom_sf"/>
</dbReference>
<dbReference type="Proteomes" id="UP000015354">
    <property type="component" value="Unassembled WGS sequence"/>
</dbReference>
<organism evidence="1 2">
    <name type="scientific">Strigomonas culicis</name>
    <dbReference type="NCBI Taxonomy" id="28005"/>
    <lineage>
        <taxon>Eukaryota</taxon>
        <taxon>Discoba</taxon>
        <taxon>Euglenozoa</taxon>
        <taxon>Kinetoplastea</taxon>
        <taxon>Metakinetoplastina</taxon>
        <taxon>Trypanosomatida</taxon>
        <taxon>Trypanosomatidae</taxon>
        <taxon>Strigomonadinae</taxon>
        <taxon>Strigomonas</taxon>
    </lineage>
</organism>
<dbReference type="OrthoDB" id="269360at2759"/>
<sequence length="370" mass="42559">MLRRTAVRGAADARLNTHRDTLQKPRILTEVGLWRYTKETTQHFQAWCKSNEVRAYGNIKMCGTMHYARCLRAAKPLYPGQAIITVPAASCFNYLVAAREMFDTPSHAFPLPMDWMNYNKRIEFLPSMCTHELATAGWMVRIASLQESPFAPYIDYLLEDSRGKEGVSNGVSREREQDSGLVDHYFSEMAVDACEEPEVFLERLFIAMAALYHRTQPIETAAIVHYMTGANFFKAKAAEMFVPTLMPLIDAVAQKEDMSHNTVVEYFPYKGPEALRAQYRELQLPFYEDDAKPLVQERQGGDSVVNTDCKLMDEERLRRGGGFFALRAMERLEPSDVLYVRQFPREGWDNSEQLMASQMMEANRSMYYEH</sequence>
<gene>
    <name evidence="1" type="ORF">STCU_03245</name>
</gene>
<evidence type="ECO:0000313" key="2">
    <source>
        <dbReference type="Proteomes" id="UP000015354"/>
    </source>
</evidence>
<accession>S9W746</accession>
<comment type="caution">
    <text evidence="1">The sequence shown here is derived from an EMBL/GenBank/DDBJ whole genome shotgun (WGS) entry which is preliminary data.</text>
</comment>
<keyword evidence="2" id="KW-1185">Reference proteome</keyword>
<evidence type="ECO:0000313" key="1">
    <source>
        <dbReference type="EMBL" id="EPY31780.1"/>
    </source>
</evidence>
<dbReference type="AlphaFoldDB" id="S9W746"/>
<protein>
    <submittedName>
        <fullName evidence="1">Uncharacterized protein</fullName>
    </submittedName>
</protein>